<organism evidence="2 3">
    <name type="scientific">Plakobranchus ocellatus</name>
    <dbReference type="NCBI Taxonomy" id="259542"/>
    <lineage>
        <taxon>Eukaryota</taxon>
        <taxon>Metazoa</taxon>
        <taxon>Spiralia</taxon>
        <taxon>Lophotrochozoa</taxon>
        <taxon>Mollusca</taxon>
        <taxon>Gastropoda</taxon>
        <taxon>Heterobranchia</taxon>
        <taxon>Euthyneura</taxon>
        <taxon>Panpulmonata</taxon>
        <taxon>Sacoglossa</taxon>
        <taxon>Placobranchoidea</taxon>
        <taxon>Plakobranchidae</taxon>
        <taxon>Plakobranchus</taxon>
    </lineage>
</organism>
<dbReference type="EMBL" id="BLXT01007498">
    <property type="protein sequence ID" value="GFO39510.1"/>
    <property type="molecule type" value="Genomic_DNA"/>
</dbReference>
<feature type="compositionally biased region" description="Basic residues" evidence="1">
    <location>
        <begin position="280"/>
        <end position="290"/>
    </location>
</feature>
<comment type="caution">
    <text evidence="2">The sequence shown here is derived from an EMBL/GenBank/DDBJ whole genome shotgun (WGS) entry which is preliminary data.</text>
</comment>
<protein>
    <recommendedName>
        <fullName evidence="4">SPOC domain-containing protein</fullName>
    </recommendedName>
</protein>
<feature type="compositionally biased region" description="Low complexity" evidence="1">
    <location>
        <begin position="905"/>
        <end position="915"/>
    </location>
</feature>
<feature type="compositionally biased region" description="Polar residues" evidence="1">
    <location>
        <begin position="692"/>
        <end position="701"/>
    </location>
</feature>
<feature type="compositionally biased region" description="Basic and acidic residues" evidence="1">
    <location>
        <begin position="2647"/>
        <end position="2666"/>
    </location>
</feature>
<gene>
    <name evidence="2" type="ORF">PoB_006601500</name>
</gene>
<feature type="compositionally biased region" description="Basic and acidic residues" evidence="1">
    <location>
        <begin position="1792"/>
        <end position="1801"/>
    </location>
</feature>
<feature type="compositionally biased region" description="Polar residues" evidence="1">
    <location>
        <begin position="553"/>
        <end position="581"/>
    </location>
</feature>
<feature type="compositionally biased region" description="Low complexity" evidence="1">
    <location>
        <begin position="338"/>
        <end position="350"/>
    </location>
</feature>
<evidence type="ECO:0000313" key="3">
    <source>
        <dbReference type="Proteomes" id="UP000735302"/>
    </source>
</evidence>
<feature type="region of interest" description="Disordered" evidence="1">
    <location>
        <begin position="2603"/>
        <end position="2728"/>
    </location>
</feature>
<feature type="compositionally biased region" description="Low complexity" evidence="1">
    <location>
        <begin position="106"/>
        <end position="116"/>
    </location>
</feature>
<dbReference type="Proteomes" id="UP000735302">
    <property type="component" value="Unassembled WGS sequence"/>
</dbReference>
<feature type="compositionally biased region" description="Basic and acidic residues" evidence="1">
    <location>
        <begin position="1633"/>
        <end position="1663"/>
    </location>
</feature>
<feature type="compositionally biased region" description="Acidic residues" evidence="1">
    <location>
        <begin position="2125"/>
        <end position="2137"/>
    </location>
</feature>
<feature type="compositionally biased region" description="Polar residues" evidence="1">
    <location>
        <begin position="1187"/>
        <end position="1205"/>
    </location>
</feature>
<feature type="compositionally biased region" description="Polar residues" evidence="1">
    <location>
        <begin position="1268"/>
        <end position="1306"/>
    </location>
</feature>
<feature type="region of interest" description="Disordered" evidence="1">
    <location>
        <begin position="1185"/>
        <end position="1206"/>
    </location>
</feature>
<feature type="region of interest" description="Disordered" evidence="1">
    <location>
        <begin position="1715"/>
        <end position="1832"/>
    </location>
</feature>
<feature type="region of interest" description="Disordered" evidence="1">
    <location>
        <begin position="2490"/>
        <end position="2540"/>
    </location>
</feature>
<feature type="compositionally biased region" description="Basic and acidic residues" evidence="1">
    <location>
        <begin position="989"/>
        <end position="999"/>
    </location>
</feature>
<feature type="region of interest" description="Disordered" evidence="1">
    <location>
        <begin position="1141"/>
        <end position="1161"/>
    </location>
</feature>
<evidence type="ECO:0000313" key="2">
    <source>
        <dbReference type="EMBL" id="GFO39510.1"/>
    </source>
</evidence>
<keyword evidence="3" id="KW-1185">Reference proteome</keyword>
<feature type="region of interest" description="Disordered" evidence="1">
    <location>
        <begin position="1901"/>
        <end position="2193"/>
    </location>
</feature>
<feature type="region of interest" description="Disordered" evidence="1">
    <location>
        <begin position="1568"/>
        <end position="1680"/>
    </location>
</feature>
<feature type="region of interest" description="Disordered" evidence="1">
    <location>
        <begin position="1"/>
        <end position="79"/>
    </location>
</feature>
<feature type="compositionally biased region" description="Acidic residues" evidence="1">
    <location>
        <begin position="2673"/>
        <end position="2698"/>
    </location>
</feature>
<name>A0AAV4D692_9GAST</name>
<feature type="region of interest" description="Disordered" evidence="1">
    <location>
        <begin position="610"/>
        <end position="726"/>
    </location>
</feature>
<feature type="region of interest" description="Disordered" evidence="1">
    <location>
        <begin position="150"/>
        <end position="589"/>
    </location>
</feature>
<feature type="compositionally biased region" description="Basic and acidic residues" evidence="1">
    <location>
        <begin position="942"/>
        <end position="960"/>
    </location>
</feature>
<feature type="compositionally biased region" description="Basic and acidic residues" evidence="1">
    <location>
        <begin position="368"/>
        <end position="383"/>
    </location>
</feature>
<feature type="region of interest" description="Disordered" evidence="1">
    <location>
        <begin position="885"/>
        <end position="999"/>
    </location>
</feature>
<feature type="region of interest" description="Disordered" evidence="1">
    <location>
        <begin position="2865"/>
        <end position="2890"/>
    </location>
</feature>
<feature type="compositionally biased region" description="Polar residues" evidence="1">
    <location>
        <begin position="384"/>
        <end position="393"/>
    </location>
</feature>
<feature type="compositionally biased region" description="Polar residues" evidence="1">
    <location>
        <begin position="1407"/>
        <end position="1420"/>
    </location>
</feature>
<feature type="region of interest" description="Disordered" evidence="1">
    <location>
        <begin position="2300"/>
        <end position="2330"/>
    </location>
</feature>
<reference evidence="2 3" key="1">
    <citation type="journal article" date="2021" name="Elife">
        <title>Chloroplast acquisition without the gene transfer in kleptoplastic sea slugs, Plakobranchus ocellatus.</title>
        <authorList>
            <person name="Maeda T."/>
            <person name="Takahashi S."/>
            <person name="Yoshida T."/>
            <person name="Shimamura S."/>
            <person name="Takaki Y."/>
            <person name="Nagai Y."/>
            <person name="Toyoda A."/>
            <person name="Suzuki Y."/>
            <person name="Arimoto A."/>
            <person name="Ishii H."/>
            <person name="Satoh N."/>
            <person name="Nishiyama T."/>
            <person name="Hasebe M."/>
            <person name="Maruyama T."/>
            <person name="Minagawa J."/>
            <person name="Obokata J."/>
            <person name="Shigenobu S."/>
        </authorList>
    </citation>
    <scope>NUCLEOTIDE SEQUENCE [LARGE SCALE GENOMIC DNA]</scope>
</reference>
<feature type="compositionally biased region" description="Polar residues" evidence="1">
    <location>
        <begin position="1802"/>
        <end position="1815"/>
    </location>
</feature>
<feature type="compositionally biased region" description="Basic and acidic residues" evidence="1">
    <location>
        <begin position="2504"/>
        <end position="2533"/>
    </location>
</feature>
<feature type="compositionally biased region" description="Basic and acidic residues" evidence="1">
    <location>
        <begin position="18"/>
        <end position="48"/>
    </location>
</feature>
<feature type="compositionally biased region" description="Low complexity" evidence="1">
    <location>
        <begin position="1222"/>
        <end position="1232"/>
    </location>
</feature>
<feature type="compositionally biased region" description="Polar residues" evidence="1">
    <location>
        <begin position="1324"/>
        <end position="1335"/>
    </location>
</feature>
<feature type="compositionally biased region" description="Basic and acidic residues" evidence="1">
    <location>
        <begin position="1923"/>
        <end position="1953"/>
    </location>
</feature>
<feature type="compositionally biased region" description="Polar residues" evidence="1">
    <location>
        <begin position="264"/>
        <end position="275"/>
    </location>
</feature>
<feature type="region of interest" description="Disordered" evidence="1">
    <location>
        <begin position="100"/>
        <end position="135"/>
    </location>
</feature>
<feature type="region of interest" description="Disordered" evidence="1">
    <location>
        <begin position="1053"/>
        <end position="1078"/>
    </location>
</feature>
<feature type="compositionally biased region" description="Basic and acidic residues" evidence="1">
    <location>
        <begin position="1606"/>
        <end position="1621"/>
    </location>
</feature>
<feature type="compositionally biased region" description="Low complexity" evidence="1">
    <location>
        <begin position="479"/>
        <end position="490"/>
    </location>
</feature>
<feature type="region of interest" description="Disordered" evidence="1">
    <location>
        <begin position="1221"/>
        <end position="1340"/>
    </location>
</feature>
<feature type="compositionally biased region" description="Polar residues" evidence="1">
    <location>
        <begin position="2413"/>
        <end position="2426"/>
    </location>
</feature>
<feature type="compositionally biased region" description="Low complexity" evidence="1">
    <location>
        <begin position="1364"/>
        <end position="1380"/>
    </location>
</feature>
<feature type="compositionally biased region" description="Basic and acidic residues" evidence="1">
    <location>
        <begin position="2018"/>
        <end position="2045"/>
    </location>
</feature>
<feature type="compositionally biased region" description="Basic and acidic residues" evidence="1">
    <location>
        <begin position="2626"/>
        <end position="2638"/>
    </location>
</feature>
<feature type="compositionally biased region" description="Basic and acidic residues" evidence="1">
    <location>
        <begin position="1441"/>
        <end position="1452"/>
    </location>
</feature>
<feature type="compositionally biased region" description="Polar residues" evidence="1">
    <location>
        <begin position="1770"/>
        <end position="1791"/>
    </location>
</feature>
<feature type="compositionally biased region" description="Acidic residues" evidence="1">
    <location>
        <begin position="2007"/>
        <end position="2017"/>
    </location>
</feature>
<feature type="region of interest" description="Disordered" evidence="1">
    <location>
        <begin position="1364"/>
        <end position="1501"/>
    </location>
</feature>
<evidence type="ECO:0008006" key="4">
    <source>
        <dbReference type="Google" id="ProtNLM"/>
    </source>
</evidence>
<feature type="compositionally biased region" description="Polar residues" evidence="1">
    <location>
        <begin position="663"/>
        <end position="682"/>
    </location>
</feature>
<feature type="compositionally biased region" description="Low complexity" evidence="1">
    <location>
        <begin position="1904"/>
        <end position="1917"/>
    </location>
</feature>
<accession>A0AAV4D692</accession>
<feature type="compositionally biased region" description="Polar residues" evidence="1">
    <location>
        <begin position="2382"/>
        <end position="2391"/>
    </location>
</feature>
<feature type="compositionally biased region" description="Polar residues" evidence="1">
    <location>
        <begin position="885"/>
        <end position="903"/>
    </location>
</feature>
<feature type="region of interest" description="Disordered" evidence="1">
    <location>
        <begin position="2372"/>
        <end position="2458"/>
    </location>
</feature>
<feature type="compositionally biased region" description="Low complexity" evidence="1">
    <location>
        <begin position="1725"/>
        <end position="1751"/>
    </location>
</feature>
<feature type="compositionally biased region" description="Acidic residues" evidence="1">
    <location>
        <begin position="2055"/>
        <end position="2066"/>
    </location>
</feature>
<evidence type="ECO:0000256" key="1">
    <source>
        <dbReference type="SAM" id="MobiDB-lite"/>
    </source>
</evidence>
<proteinExistence type="predicted"/>
<sequence length="2890" mass="316295">MGNKQGGASNVDGTDGSLRAKDAKTKEDKKREKEEKQKRKREEKEREKQRKRGKYQDDFDFDDSSHMTGGEDSESGVFHSAENVSVSPYLDSCTISQLEQMGGAAGSSSWSSSGGSRLHHEQHHHQFQHPKILSSSRDFRDGFSLEACIPPEIARPERYHASVSSTGEGGAGAAASSAYSSQLDRNKDGSGKSRRSNASSSGSRHVTPAASRSQKETSAGMDGDGYSTPLLSTPVFSRAHRDRHSPTMASSYTPYTDPDASMDISASPSKTSYNIFSHPFFHKGSHRKDHQHQEQPRQPSDHPLFPDYRNLPKPTSPHPQRRALSPKMTTTPFKIISSDDSSSSPTTPTPQRRAANLFNFLRSGGSRKGKDKDLQGADGKNRQPQEQSTSKDWQQAEDLDSEVFTSVSLKEGNEKRKPRWKTWERSTVPKKTSEKAKRLSIFATSRKTGKNKKERRSSQGVDIVRPSSAAELSSRDRTPSSLSTSTCSPLADISEATAANSPIVASKSTLQEAKAQADPPSQKPPAPQTSVSSSSLSRRIKQAVAGNKHSRTSSRGSDSNLDSRTITPSASGGINNGTFNRASSSPPTTKSAAFCIMRLEELERAIEKTIREKFPDAEPFILRKPGMATKEEEIKGSRSLPTTPSLKKKRYRSRDDAEGDSGGSSRQSRNGETSCSNENGTGSVVLGGPSGNGTTKISTAGNGKDNRSDSSKNYDVTYDSVPSPTMSPVILRRFGARTRHASISPKVPRAKTAALYNSPSEMPRLEEPFESSSVATPMYSKPYKVSGLAITVASGSPTPTTSSGVRKISSPMPFSSVPQGGITSGTTSALSVTPLSRCKVASASNSDVATVAMKPLSPAHKSNSKYDNVMDDEEVPHYAAMIQATGKTQKSYVSRESGNSREATTSKSQKTSGSGHRLIRQHRAEEEGDYDNLTRISQTKACHQEPQPDIKIGKRFDTRIKTGPFKSDEVGGGDLDSDEEQEGPLLSGEDEKNASETKQRRVIVPTFSAVFGSVSPKLKRHVIAEKDGTEDSNAMKGKKGDKPMAEMEAVKECRPIQKHQMQSNTKHAESEKSSNVTVFTAPTVSSHSKVKSENSSKFINVEPLLHPNGKTFTNTKQNLSNIPGNNRSGDKQAPIKSMSFDSAMQSTRPKENVSFSHKQELTKSFSSKPSYFSISPSEGTVPLAQKFPSSSKQDVCKTSSKTTVEAVSALSVRERVRSLNKSASEGWSHPSSPSSPPPNISPSHVSPGHVIMGPQPYPHFVPDRTGKPVSTSGGSVKQLSLRSQGSATISPLPQSSVSTQGSQHPVTRTGGPSLPHHRPGYGIQSATTLGLTSPGSARKHSTDHVVFGSAVALPCRVYAQVTTPTTSPTAVSPTSSSFPVLHSPTSPSVMRRQDEKKHAYLVKKHSSSAQARNVSSTQDHGSARYASTRDQVQNVGSAGERGLEAERGKDETGSNVTPHTAECSVRVPSDSNTRRDVKPVLTTSVQHKEDSESSSIKNRTPTQKAFICEDDANLKASSTPVSVSASKVRTDSSHSSFSSGKYVSPVVKDSSGCINVKTQKVKGVTVTQPDAKTQAEPSYSYRQNVGAQSQSGVENIKRKNSLKGQSKVEKSDNVKDDDAATGRRMLLQLDQLSGREQRRKEAFGQQEKYKKESEKRKQLHEDNASAQDENIESPDVYKPSLRYVEQDAKPLQRQPLSKVISDMISISNQVTHQPVQPCEVEEQSVQESQQTQQQQTQLQNQQHVQGLQQHPQRQRRRRQQPPEHHQQKQIFSAQTDQQQSLECLKQPNQELETTHGSEQHPPRQQKQQPSAVNIDQKQEHAKSSAAAGKSTPLRRLIDPIGLETEATKTAQDVSLQIPPGFRVMCQSREMQTDIVTKADKAVDSWTPPLNDPALALRRDGAVGNGNEAAGNGSSNDSILKQQMPKDETIHPQGNKEERKKKSSKSDSDSDFLNKIKSLPNAPPLQKATSKTKRGITFEEASGEISGDQPGSEVPPPSPTAMELLMQEMDEEDSDEDENERKEIEQAMRRESEMKDFTDKIYKRLSDLLGSHSGDDDGDDDGDDNENLQEGSASLMKNEPEYIDEDRNDGVFESDSGPSKKARNVGNITSAALYEENIQLPREGSIDTEEDISDDEVPDSSFVGSAGLMASSIHKDDEQPSQASSYRSVPPRVLTIESSSSLTTTTESESEVEEAPVIIFKSPPFQQSTELRRLRDYREDPELPTLLRNAIISRNMGADLWDEDERKPQSPVVEEVFDRATEQNVFVFPERSIEYQEQYSPDRDGISVDQVQNEKIALDSKPYLKPPTQSLQQRRSSREYHSDDDVVAGRGVPDYYDDATLWVTRRQQRPPVQFSQLSLAVVAQRRRERRERWLKKRRRNRTELVSSTGGSSDTDREYPTPRGHKGSGKVGGEQTISQTVSRQPSSQQRRHFLSGSSLDAYEDYSEDKDGRDESNPYDMGSGILVSPKYTKPIVPAFLGGGGLEKWETDGAREQHEYGNKSSAHKSGERLQHTQDGHYHEGSETCDNFQRKDREELDTDDGEEHKMAVAGAIIRPHLAEGPLLTAPTQSQCHSGIPGIEETFNELKSVQNILEGLQDRKISLDTGNTAVPKTKPPPSPSLLPALTKENVRSLRDYDKTGGSRRSRMSLTDRTESDLDLYSERGRDDGSNSGSEYADDEGEEDNGEDEETCYNTAEDDLDGGGADSRRPHSGLTSSDTSTNRKSGDLSDDSEKDFVVSCTFYNSNVCPPELANSGGGIAPLSAGVSGARFGSVTSSPAFGPNNQAMMSTSTPAFGSTGPPLFYDNRHPNLQQPQWQRQPLPNLTGIGMASEGATNTHGSTFQSARHQMHDIQTHLQALRRQMEVLPDDEDDDVTPRSMTTSCPGLTVHRKYQ</sequence>
<feature type="compositionally biased region" description="Polar residues" evidence="1">
    <location>
        <begin position="2710"/>
        <end position="2720"/>
    </location>
</feature>
<feature type="compositionally biased region" description="Low complexity" evidence="1">
    <location>
        <begin position="2172"/>
        <end position="2186"/>
    </location>
</feature>
<feature type="compositionally biased region" description="Polar residues" evidence="1">
    <location>
        <begin position="1575"/>
        <end position="1593"/>
    </location>
</feature>
<feature type="compositionally biased region" description="Polar residues" evidence="1">
    <location>
        <begin position="1"/>
        <end position="12"/>
    </location>
</feature>